<dbReference type="PROSITE" id="PS00455">
    <property type="entry name" value="AMP_BINDING"/>
    <property type="match status" value="1"/>
</dbReference>
<evidence type="ECO:0000256" key="2">
    <source>
        <dbReference type="ARBA" id="ARBA00022553"/>
    </source>
</evidence>
<dbReference type="Pfam" id="PF00501">
    <property type="entry name" value="AMP-binding"/>
    <property type="match status" value="1"/>
</dbReference>
<evidence type="ECO:0000259" key="5">
    <source>
        <dbReference type="PROSITE" id="PS50075"/>
    </source>
</evidence>
<dbReference type="GO" id="GO:0043041">
    <property type="term" value="P:amino acid activation for nonribosomal peptide biosynthetic process"/>
    <property type="evidence" value="ECO:0007669"/>
    <property type="project" value="TreeGrafter"/>
</dbReference>
<dbReference type="InterPro" id="IPR010071">
    <property type="entry name" value="AA_adenyl_dom"/>
</dbReference>
<dbReference type="GO" id="GO:0031177">
    <property type="term" value="F:phosphopantetheine binding"/>
    <property type="evidence" value="ECO:0007669"/>
    <property type="project" value="InterPro"/>
</dbReference>
<evidence type="ECO:0000313" key="6">
    <source>
        <dbReference type="EMBL" id="SFH62650.1"/>
    </source>
</evidence>
<dbReference type="InterPro" id="IPR009081">
    <property type="entry name" value="PP-bd_ACP"/>
</dbReference>
<feature type="domain" description="Carrier" evidence="5">
    <location>
        <begin position="519"/>
        <end position="593"/>
    </location>
</feature>
<feature type="transmembrane region" description="Helical" evidence="4">
    <location>
        <begin position="651"/>
        <end position="672"/>
    </location>
</feature>
<dbReference type="SUPFAM" id="SSF47336">
    <property type="entry name" value="ACP-like"/>
    <property type="match status" value="1"/>
</dbReference>
<dbReference type="PROSITE" id="PS50075">
    <property type="entry name" value="CARRIER"/>
    <property type="match status" value="1"/>
</dbReference>
<keyword evidence="4" id="KW-1133">Transmembrane helix</keyword>
<feature type="transmembrane region" description="Helical" evidence="4">
    <location>
        <begin position="1118"/>
        <end position="1143"/>
    </location>
</feature>
<dbReference type="PANTHER" id="PTHR45527">
    <property type="entry name" value="NONRIBOSOMAL PEPTIDE SYNTHETASE"/>
    <property type="match status" value="1"/>
</dbReference>
<dbReference type="Gene3D" id="3.30.300.30">
    <property type="match status" value="1"/>
</dbReference>
<proteinExistence type="predicted"/>
<evidence type="ECO:0000256" key="4">
    <source>
        <dbReference type="SAM" id="Phobius"/>
    </source>
</evidence>
<feature type="transmembrane region" description="Helical" evidence="4">
    <location>
        <begin position="1089"/>
        <end position="1112"/>
    </location>
</feature>
<sequence>MTSPWPRHLLFTCDRQRSQVTEALIAPLLRGDLAPAARTLVDIFRETVAQASDDSAVDAGAGVLTYAELEEAADELAAELNSLGVGRGDNVGVRVSSGTSDLYVAVLGILLAGAAYVPVDADDPDERARLVFKEADVAAVVGNDLILAVRRPGPARETEEPGLEDDAWVIFTSGSTGTPKGVAVTHRSAAAFVDAESRMFLQAEPLGVGDRVMAGLSVAFDASCEEMWLAWRYGACLVPAPRALVRSGIDVGPWLVANRVTVVSTVPTLVALWPAEALERVRLLIMGGEACPAELVARLVAPGREVWNTYGPTEATVVACGALLTGEGPVRIGLPLDGWDLAVVDAAGVPVEPGQTGELIIGGVGLARYLDPAKDAEKYAAMPSLGWDRAYRSGDLVVLDHEGLLFGGRADDQVKLGGRRIELGEIDSALLGLPGVGAAAAAVRRSAAGNQLLVGYLAIDPTADPPFDQAASLERLRRDLPAALVPRLAVVDALPTRTSGKVDRDALPWPLGAPDQAPAGLEGTAAWIATLWHDVLGASVSGPEADFFDEGGGSLTAAQMVSRLRARFPDVAVGDVYEKPTLGAMAAYLDQMKEAGPVSERTVSPIPVKTQAGQVVATLALRAVAGPRWLTWIALGCHASSLLGVDWLPRLPWALVAVSWVLFVSSPGRMLLAAAGCRLLLRPVTPGDHPRGGKAHLRLWLANRLVDELGATGLAGAPFVKLYARLLGAAVGPDVDLHSLPPVTGWLTLGEGCSIEPEVDLSGYWIDGDVLHVGHIRVGARARLGARSMMCPGADIGDDAEVAPGSSVFGPVPAGEYWSGSPAVRVAGAARGPWAGQPADHPAWLLAYGAVATLLALLPVLAVVAVVAPLLALTRPTSYDEALGLVVWLPLATVLGLAVLALLVWAVVRVAARAITTGVHPVRSRQGLAVWATVRVLDDARTWLFPLYSSQLTPWWLRRLGARIGHGVEASTVLMVPSLTTVNDQAFLADDTLIGGYELGGGWLRVERVKVGKRAFVGNSGMAAPGRKVPKASLVAVLSAAPRRKSAKAGESWLGSPPAPLRRAPETADAGRTYDPPTRLKVLRAAVELCRLLPVMLAMGLTAVTALVLVALLDGSGVVVAVLLAGPVLAVGGLLAATVTVAAKWLLVGRVRPGAHPLWSSFVWRNELADTFVEVLAAPWFARAVAGTPLINVWFRAMGARIGRGVWCETYWLPETDLVELGDGVTVNQGSVLQTHLFHDRMLSMDTVTLRRGSTLGPNSVILPAATLGRHATVGPVSLVMRGESLPDKTTWIGNPIGPWVIGR</sequence>
<dbReference type="SUPFAM" id="SSF51161">
    <property type="entry name" value="Trimeric LpxA-like enzymes"/>
    <property type="match status" value="3"/>
</dbReference>
<feature type="transmembrane region" description="Helical" evidence="4">
    <location>
        <begin position="845"/>
        <end position="873"/>
    </location>
</feature>
<dbReference type="CDD" id="cd05930">
    <property type="entry name" value="A_NRPS"/>
    <property type="match status" value="1"/>
</dbReference>
<dbReference type="GO" id="GO:0044550">
    <property type="term" value="P:secondary metabolite biosynthetic process"/>
    <property type="evidence" value="ECO:0007669"/>
    <property type="project" value="TreeGrafter"/>
</dbReference>
<dbReference type="Proteomes" id="UP000198649">
    <property type="component" value="Unassembled WGS sequence"/>
</dbReference>
<dbReference type="InterPro" id="IPR012728">
    <property type="entry name" value="Pls/PosA_C"/>
</dbReference>
<evidence type="ECO:0000256" key="3">
    <source>
        <dbReference type="SAM" id="MobiDB-lite"/>
    </source>
</evidence>
<dbReference type="SUPFAM" id="SSF56801">
    <property type="entry name" value="Acetyl-CoA synthetase-like"/>
    <property type="match status" value="1"/>
</dbReference>
<dbReference type="STRING" id="1005945.SAMN05216561_101183"/>
<feature type="region of interest" description="Disordered" evidence="3">
    <location>
        <begin position="1048"/>
        <end position="1071"/>
    </location>
</feature>
<dbReference type="NCBIfam" id="TIGR01733">
    <property type="entry name" value="AA-adenyl-dom"/>
    <property type="match status" value="1"/>
</dbReference>
<gene>
    <name evidence="6" type="ORF">SAMN05216561_101183</name>
</gene>
<dbReference type="NCBIfam" id="TIGR02353">
    <property type="entry name" value="NRPS_term_dom"/>
    <property type="match status" value="1"/>
</dbReference>
<reference evidence="6 7" key="1">
    <citation type="submission" date="2016-10" db="EMBL/GenBank/DDBJ databases">
        <authorList>
            <person name="de Groot N.N."/>
        </authorList>
    </citation>
    <scope>NUCLEOTIDE SEQUENCE [LARGE SCALE GENOMIC DNA]</scope>
    <source>
        <strain evidence="6 7">CGMCC 1.11156</strain>
    </source>
</reference>
<feature type="transmembrane region" description="Helical" evidence="4">
    <location>
        <begin position="885"/>
        <end position="908"/>
    </location>
</feature>
<keyword evidence="2" id="KW-0597">Phosphoprotein</keyword>
<accession>A0A1I3BKG0</accession>
<dbReference type="InterPro" id="IPR042099">
    <property type="entry name" value="ANL_N_sf"/>
</dbReference>
<keyword evidence="4" id="KW-0472">Membrane</keyword>
<keyword evidence="1" id="KW-0596">Phosphopantetheine</keyword>
<evidence type="ECO:0000313" key="7">
    <source>
        <dbReference type="Proteomes" id="UP000198649"/>
    </source>
</evidence>
<keyword evidence="7" id="KW-1185">Reference proteome</keyword>
<dbReference type="EMBL" id="FOQG01000001">
    <property type="protein sequence ID" value="SFH62650.1"/>
    <property type="molecule type" value="Genomic_DNA"/>
</dbReference>
<dbReference type="InterPro" id="IPR020806">
    <property type="entry name" value="PKS_PP-bd"/>
</dbReference>
<evidence type="ECO:0000256" key="1">
    <source>
        <dbReference type="ARBA" id="ARBA00022450"/>
    </source>
</evidence>
<dbReference type="InterPro" id="IPR000873">
    <property type="entry name" value="AMP-dep_synth/lig_dom"/>
</dbReference>
<dbReference type="Gene3D" id="3.40.50.12780">
    <property type="entry name" value="N-terminal domain of ligase-like"/>
    <property type="match status" value="1"/>
</dbReference>
<protein>
    <recommendedName>
        <fullName evidence="5">Carrier domain-containing protein</fullName>
    </recommendedName>
</protein>
<dbReference type="Gene3D" id="2.160.10.10">
    <property type="entry name" value="Hexapeptide repeat proteins"/>
    <property type="match status" value="2"/>
</dbReference>
<keyword evidence="4" id="KW-0812">Transmembrane</keyword>
<dbReference type="InterPro" id="IPR020845">
    <property type="entry name" value="AMP-binding_CS"/>
</dbReference>
<organism evidence="6 7">
    <name type="scientific">Nocardioides psychrotolerans</name>
    <dbReference type="NCBI Taxonomy" id="1005945"/>
    <lineage>
        <taxon>Bacteria</taxon>
        <taxon>Bacillati</taxon>
        <taxon>Actinomycetota</taxon>
        <taxon>Actinomycetes</taxon>
        <taxon>Propionibacteriales</taxon>
        <taxon>Nocardioidaceae</taxon>
        <taxon>Nocardioides</taxon>
    </lineage>
</organism>
<dbReference type="InterPro" id="IPR045851">
    <property type="entry name" value="AMP-bd_C_sf"/>
</dbReference>
<name>A0A1I3BKG0_9ACTN</name>
<dbReference type="GO" id="GO:0005737">
    <property type="term" value="C:cytoplasm"/>
    <property type="evidence" value="ECO:0007669"/>
    <property type="project" value="TreeGrafter"/>
</dbReference>
<dbReference type="PANTHER" id="PTHR45527:SF1">
    <property type="entry name" value="FATTY ACID SYNTHASE"/>
    <property type="match status" value="1"/>
</dbReference>
<dbReference type="Gene3D" id="1.10.1200.10">
    <property type="entry name" value="ACP-like"/>
    <property type="match status" value="1"/>
</dbReference>
<dbReference type="SMART" id="SM00823">
    <property type="entry name" value="PKS_PP"/>
    <property type="match status" value="1"/>
</dbReference>
<dbReference type="InterPro" id="IPR036736">
    <property type="entry name" value="ACP-like_sf"/>
</dbReference>
<dbReference type="Pfam" id="PF00550">
    <property type="entry name" value="PP-binding"/>
    <property type="match status" value="1"/>
</dbReference>
<dbReference type="InterPro" id="IPR011004">
    <property type="entry name" value="Trimer_LpxA-like_sf"/>
</dbReference>